<comment type="caution">
    <text evidence="3">The sequence shown here is derived from an EMBL/GenBank/DDBJ whole genome shotgun (WGS) entry which is preliminary data.</text>
</comment>
<gene>
    <name evidence="3" type="ORF">GCM10010371_35710</name>
</gene>
<name>A0A918QV11_9ACTN</name>
<reference evidence="3" key="2">
    <citation type="submission" date="2020-09" db="EMBL/GenBank/DDBJ databases">
        <authorList>
            <person name="Sun Q."/>
            <person name="Ohkuma M."/>
        </authorList>
    </citation>
    <scope>NUCLEOTIDE SEQUENCE</scope>
    <source>
        <strain evidence="3">JCM 4834</strain>
    </source>
</reference>
<proteinExistence type="predicted"/>
<accession>A0A918QV11</accession>
<dbReference type="AlphaFoldDB" id="A0A918QV11"/>
<protein>
    <recommendedName>
        <fullName evidence="2">Luciferase domain-containing protein</fullName>
    </recommendedName>
</protein>
<evidence type="ECO:0000256" key="1">
    <source>
        <dbReference type="SAM" id="MobiDB-lite"/>
    </source>
</evidence>
<dbReference type="Pfam" id="PF17648">
    <property type="entry name" value="Luciferase"/>
    <property type="match status" value="1"/>
</dbReference>
<feature type="domain" description="Luciferase" evidence="2">
    <location>
        <begin position="25"/>
        <end position="86"/>
    </location>
</feature>
<evidence type="ECO:0000259" key="2">
    <source>
        <dbReference type="Pfam" id="PF17648"/>
    </source>
</evidence>
<reference evidence="3" key="1">
    <citation type="journal article" date="2014" name="Int. J. Syst. Evol. Microbiol.">
        <title>Complete genome sequence of Corynebacterium casei LMG S-19264T (=DSM 44701T), isolated from a smear-ripened cheese.</title>
        <authorList>
            <consortium name="US DOE Joint Genome Institute (JGI-PGF)"/>
            <person name="Walter F."/>
            <person name="Albersmeier A."/>
            <person name="Kalinowski J."/>
            <person name="Ruckert C."/>
        </authorList>
    </citation>
    <scope>NUCLEOTIDE SEQUENCE</scope>
    <source>
        <strain evidence="3">JCM 4834</strain>
    </source>
</reference>
<dbReference type="EMBL" id="BMVX01000012">
    <property type="protein sequence ID" value="GGZ72644.1"/>
    <property type="molecule type" value="Genomic_DNA"/>
</dbReference>
<dbReference type="Proteomes" id="UP000634660">
    <property type="component" value="Unassembled WGS sequence"/>
</dbReference>
<organism evidence="3 4">
    <name type="scientific">Streptomyces subrutilus</name>
    <dbReference type="NCBI Taxonomy" id="36818"/>
    <lineage>
        <taxon>Bacteria</taxon>
        <taxon>Bacillati</taxon>
        <taxon>Actinomycetota</taxon>
        <taxon>Actinomycetes</taxon>
        <taxon>Kitasatosporales</taxon>
        <taxon>Streptomycetaceae</taxon>
        <taxon>Streptomyces</taxon>
    </lineage>
</organism>
<dbReference type="InterPro" id="IPR040841">
    <property type="entry name" value="Luciferase_dom"/>
</dbReference>
<evidence type="ECO:0000313" key="3">
    <source>
        <dbReference type="EMBL" id="GGZ72644.1"/>
    </source>
</evidence>
<sequence length="134" mass="13974">MSWPALTEGPALCGNGPGLNAGSLEIVHFHGDHEADVHLTRAMITKLRPALAGSSAVHLRTGSEWVTVRLDIDSDIDLLATLVSAALQAATRAEAEPGPRPGGPAPCTRQGHPTAVVIPRTDRWAEGPRTGAAH</sequence>
<evidence type="ECO:0000313" key="4">
    <source>
        <dbReference type="Proteomes" id="UP000634660"/>
    </source>
</evidence>
<feature type="region of interest" description="Disordered" evidence="1">
    <location>
        <begin position="90"/>
        <end position="134"/>
    </location>
</feature>